<sequence>MKVAYYPGCSLHSVAREYDSSTRAVCQALGIELVEIPDWNCCGASAAHASSEYLPTALAARNLHLAEKMGLNVTSPCAACYQSLAQANWKMTGNEKLREKINEAVGQPYQGGVKVLSIIDVFTGAGIDKIQSQVVQSLKGLKVAVYYGCLLVRPPKVVSIDDSENPQALDNLIRATGAEPVDWSHKVECCGGSLSVTNEEVSLKMVKDILASATRAGANCIIDACPQCHLNLDMRQKKINKIYNTDFNIPILYFTQLLGLALGIKPIHLSMDSHFVSTGSVVSLVG</sequence>
<dbReference type="AlphaFoldDB" id="A0A2C6MGW4"/>
<gene>
    <name evidence="3" type="ORF">P378_08295</name>
</gene>
<evidence type="ECO:0000256" key="1">
    <source>
        <dbReference type="ARBA" id="ARBA00023002"/>
    </source>
</evidence>
<dbReference type="Proteomes" id="UP000222564">
    <property type="component" value="Unassembled WGS sequence"/>
</dbReference>
<reference evidence="3 4" key="1">
    <citation type="submission" date="2013-09" db="EMBL/GenBank/DDBJ databases">
        <title>Biodegradation of hydrocarbons in the deep terrestrial subsurface : characterization of a microbial consortium composed of two Desulfotomaculum species originating from a deep geological formation.</title>
        <authorList>
            <person name="Aullo T."/>
            <person name="Berlendis S."/>
            <person name="Lascourreges J.-F."/>
            <person name="Dessort D."/>
            <person name="Saint-Laurent S."/>
            <person name="Schraauwers B."/>
            <person name="Mas J."/>
            <person name="Magot M."/>
            <person name="Ranchou-Peyruse A."/>
        </authorList>
    </citation>
    <scope>NUCLEOTIDE SEQUENCE [LARGE SCALE GENOMIC DNA]</scope>
    <source>
        <strain evidence="3 4">Bs107</strain>
    </source>
</reference>
<dbReference type="Pfam" id="PF02754">
    <property type="entry name" value="CCG"/>
    <property type="match status" value="2"/>
</dbReference>
<keyword evidence="1" id="KW-0560">Oxidoreductase</keyword>
<accession>A0A2C6MGW4</accession>
<dbReference type="InterPro" id="IPR051278">
    <property type="entry name" value="HdrB/HdrD_reductase"/>
</dbReference>
<dbReference type="Gene3D" id="3.40.50.11810">
    <property type="match status" value="1"/>
</dbReference>
<dbReference type="Gene3D" id="1.20.1050.140">
    <property type="match status" value="1"/>
</dbReference>
<dbReference type="PANTHER" id="PTHR42947:SF1">
    <property type="entry name" value="COB--COM HETERODISULFIDE REDUCTASE SUBUNIT B 1"/>
    <property type="match status" value="1"/>
</dbReference>
<evidence type="ECO:0000313" key="3">
    <source>
        <dbReference type="EMBL" id="PHJ38713.1"/>
    </source>
</evidence>
<dbReference type="OrthoDB" id="9777685at2"/>
<comment type="caution">
    <text evidence="3">The sequence shown here is derived from an EMBL/GenBank/DDBJ whole genome shotgun (WGS) entry which is preliminary data.</text>
</comment>
<evidence type="ECO:0000313" key="4">
    <source>
        <dbReference type="Proteomes" id="UP000222564"/>
    </source>
</evidence>
<dbReference type="GO" id="GO:0016491">
    <property type="term" value="F:oxidoreductase activity"/>
    <property type="evidence" value="ECO:0007669"/>
    <property type="project" value="UniProtKB-KW"/>
</dbReference>
<feature type="domain" description="Cysteine-rich" evidence="2">
    <location>
        <begin position="143"/>
        <end position="233"/>
    </location>
</feature>
<feature type="domain" description="Cysteine-rich" evidence="2">
    <location>
        <begin position="3"/>
        <end position="84"/>
    </location>
</feature>
<protein>
    <submittedName>
        <fullName evidence="3">Heterodisulfide reductase subunit B</fullName>
    </submittedName>
</protein>
<evidence type="ECO:0000259" key="2">
    <source>
        <dbReference type="Pfam" id="PF02754"/>
    </source>
</evidence>
<dbReference type="EMBL" id="AWQQ01000046">
    <property type="protein sequence ID" value="PHJ38713.1"/>
    <property type="molecule type" value="Genomic_DNA"/>
</dbReference>
<name>A0A2C6MGW4_9FIRM</name>
<dbReference type="PANTHER" id="PTHR42947">
    <property type="entry name" value="COB--COM HETERODISULFIDE REDUCTASE SUBUNIT B 1"/>
    <property type="match status" value="1"/>
</dbReference>
<keyword evidence="4" id="KW-1185">Reference proteome</keyword>
<dbReference type="RefSeq" id="WP_099082785.1">
    <property type="nucleotide sequence ID" value="NZ_AWQQ01000046.1"/>
</dbReference>
<proteinExistence type="predicted"/>
<organism evidence="3 4">
    <name type="scientific">Desulforamulus profundi</name>
    <dbReference type="NCBI Taxonomy" id="1383067"/>
    <lineage>
        <taxon>Bacteria</taxon>
        <taxon>Bacillati</taxon>
        <taxon>Bacillota</taxon>
        <taxon>Clostridia</taxon>
        <taxon>Eubacteriales</taxon>
        <taxon>Peptococcaceae</taxon>
        <taxon>Desulforamulus</taxon>
    </lineage>
</organism>
<dbReference type="InterPro" id="IPR004017">
    <property type="entry name" value="Cys_rich_dom"/>
</dbReference>